<evidence type="ECO:0000313" key="1">
    <source>
        <dbReference type="EMBL" id="RML56315.1"/>
    </source>
</evidence>
<feature type="non-terminal residue" evidence="1">
    <location>
        <position position="1"/>
    </location>
</feature>
<dbReference type="EMBL" id="RBNL01003193">
    <property type="protein sequence ID" value="RML56315.1"/>
    <property type="molecule type" value="Genomic_DNA"/>
</dbReference>
<gene>
    <name evidence="1" type="ORF">APX70_01247</name>
</gene>
<evidence type="ECO:0000313" key="2">
    <source>
        <dbReference type="Proteomes" id="UP000282378"/>
    </source>
</evidence>
<comment type="caution">
    <text evidence="1">The sequence shown here is derived from an EMBL/GenBank/DDBJ whole genome shotgun (WGS) entry which is preliminary data.</text>
</comment>
<protein>
    <submittedName>
        <fullName evidence="1">Uncharacterized protein</fullName>
    </submittedName>
</protein>
<dbReference type="AlphaFoldDB" id="A0A3M2WYS2"/>
<name>A0A3M2WYS2_PSEYM</name>
<sequence length="70" mass="7581">SRSVPIGLNRLLLPNPYVETEHASSGGSMESAVQTILRCWATWFAELFNVDSAVDTGIFQSRITSPGLGQ</sequence>
<dbReference type="Proteomes" id="UP000282378">
    <property type="component" value="Unassembled WGS sequence"/>
</dbReference>
<organism evidence="1 2">
    <name type="scientific">Pseudomonas syringae pv. maculicola</name>
    <dbReference type="NCBI Taxonomy" id="59511"/>
    <lineage>
        <taxon>Bacteria</taxon>
        <taxon>Pseudomonadati</taxon>
        <taxon>Pseudomonadota</taxon>
        <taxon>Gammaproteobacteria</taxon>
        <taxon>Pseudomonadales</taxon>
        <taxon>Pseudomonadaceae</taxon>
        <taxon>Pseudomonas</taxon>
    </lineage>
</organism>
<proteinExistence type="predicted"/>
<reference evidence="1 2" key="1">
    <citation type="submission" date="2018-08" db="EMBL/GenBank/DDBJ databases">
        <title>Recombination of ecologically and evolutionarily significant loci maintains genetic cohesion in the Pseudomonas syringae species complex.</title>
        <authorList>
            <person name="Dillon M."/>
            <person name="Thakur S."/>
            <person name="Almeida R.N.D."/>
            <person name="Weir B.S."/>
            <person name="Guttman D.S."/>
        </authorList>
    </citation>
    <scope>NUCLEOTIDE SEQUENCE [LARGE SCALE GENOMIC DNA]</scope>
    <source>
        <strain evidence="1 2">88_10</strain>
    </source>
</reference>
<accession>A0A3M2WYS2</accession>